<evidence type="ECO:0000256" key="7">
    <source>
        <dbReference type="ARBA" id="ARBA00022801"/>
    </source>
</evidence>
<dbReference type="Proteomes" id="UP000319213">
    <property type="component" value="Unassembled WGS sequence"/>
</dbReference>
<dbReference type="EMBL" id="VFPQ01000001">
    <property type="protein sequence ID" value="TQM77227.1"/>
    <property type="molecule type" value="Genomic_DNA"/>
</dbReference>
<feature type="transmembrane region" description="Helical" evidence="17">
    <location>
        <begin position="88"/>
        <end position="106"/>
    </location>
</feature>
<name>A0A543J327_9ACTN</name>
<evidence type="ECO:0000256" key="3">
    <source>
        <dbReference type="ARBA" id="ARBA00012374"/>
    </source>
</evidence>
<dbReference type="GO" id="GO:0008360">
    <property type="term" value="P:regulation of cell shape"/>
    <property type="evidence" value="ECO:0007669"/>
    <property type="project" value="UniProtKB-KW"/>
</dbReference>
<evidence type="ECO:0000256" key="6">
    <source>
        <dbReference type="ARBA" id="ARBA00022692"/>
    </source>
</evidence>
<evidence type="ECO:0000256" key="17">
    <source>
        <dbReference type="HAMAP-Rule" id="MF_01006"/>
    </source>
</evidence>
<feature type="transmembrane region" description="Helical" evidence="17">
    <location>
        <begin position="218"/>
        <end position="241"/>
    </location>
</feature>
<comment type="function">
    <text evidence="17">Catalyzes the dephosphorylation of undecaprenyl diphosphate (UPP). Confers resistance to bacitracin.</text>
</comment>
<dbReference type="Pfam" id="PF02673">
    <property type="entry name" value="BacA"/>
    <property type="match status" value="1"/>
</dbReference>
<keyword evidence="11 17" id="KW-0472">Membrane</keyword>
<keyword evidence="7 17" id="KW-0378">Hydrolase</keyword>
<keyword evidence="10 17" id="KW-1133">Transmembrane helix</keyword>
<accession>A0A543J327</accession>
<dbReference type="NCBIfam" id="TIGR00753">
    <property type="entry name" value="undec_PP_bacA"/>
    <property type="match status" value="1"/>
</dbReference>
<gene>
    <name evidence="17" type="primary">uppP</name>
    <name evidence="18" type="ORF">FHX40_3984</name>
</gene>
<evidence type="ECO:0000256" key="4">
    <source>
        <dbReference type="ARBA" id="ARBA00021581"/>
    </source>
</evidence>
<keyword evidence="6 17" id="KW-0812">Transmembrane</keyword>
<keyword evidence="12 17" id="KW-0046">Antibiotic resistance</keyword>
<dbReference type="PANTHER" id="PTHR30622:SF4">
    <property type="entry name" value="UNDECAPRENYL-DIPHOSPHATASE"/>
    <property type="match status" value="1"/>
</dbReference>
<comment type="catalytic activity">
    <reaction evidence="16 17">
        <text>di-trans,octa-cis-undecaprenyl diphosphate + H2O = di-trans,octa-cis-undecaprenyl phosphate + phosphate + H(+)</text>
        <dbReference type="Rhea" id="RHEA:28094"/>
        <dbReference type="ChEBI" id="CHEBI:15377"/>
        <dbReference type="ChEBI" id="CHEBI:15378"/>
        <dbReference type="ChEBI" id="CHEBI:43474"/>
        <dbReference type="ChEBI" id="CHEBI:58405"/>
        <dbReference type="ChEBI" id="CHEBI:60392"/>
        <dbReference type="EC" id="3.6.1.27"/>
    </reaction>
</comment>
<dbReference type="GO" id="GO:0071555">
    <property type="term" value="P:cell wall organization"/>
    <property type="evidence" value="ECO:0007669"/>
    <property type="project" value="UniProtKB-KW"/>
</dbReference>
<evidence type="ECO:0000256" key="8">
    <source>
        <dbReference type="ARBA" id="ARBA00022960"/>
    </source>
</evidence>
<evidence type="ECO:0000256" key="9">
    <source>
        <dbReference type="ARBA" id="ARBA00022984"/>
    </source>
</evidence>
<proteinExistence type="inferred from homology"/>
<dbReference type="AlphaFoldDB" id="A0A543J327"/>
<dbReference type="NCBIfam" id="NF001392">
    <property type="entry name" value="PRK00281.2-1"/>
    <property type="match status" value="1"/>
</dbReference>
<evidence type="ECO:0000313" key="19">
    <source>
        <dbReference type="Proteomes" id="UP000319213"/>
    </source>
</evidence>
<keyword evidence="9 17" id="KW-0573">Peptidoglycan synthesis</keyword>
<keyword evidence="5 17" id="KW-1003">Cell membrane</keyword>
<evidence type="ECO:0000256" key="16">
    <source>
        <dbReference type="ARBA" id="ARBA00047594"/>
    </source>
</evidence>
<dbReference type="InterPro" id="IPR003824">
    <property type="entry name" value="UppP"/>
</dbReference>
<keyword evidence="8 17" id="KW-0133">Cell shape</keyword>
<dbReference type="GO" id="GO:0046677">
    <property type="term" value="P:response to antibiotic"/>
    <property type="evidence" value="ECO:0007669"/>
    <property type="project" value="UniProtKB-UniRule"/>
</dbReference>
<dbReference type="GO" id="GO:0009252">
    <property type="term" value="P:peptidoglycan biosynthetic process"/>
    <property type="evidence" value="ECO:0007669"/>
    <property type="project" value="UniProtKB-KW"/>
</dbReference>
<keyword evidence="13 17" id="KW-0961">Cell wall biogenesis/degradation</keyword>
<reference evidence="18 19" key="1">
    <citation type="submission" date="2019-06" db="EMBL/GenBank/DDBJ databases">
        <title>Sequencing the genomes of 1000 actinobacteria strains.</title>
        <authorList>
            <person name="Klenk H.-P."/>
        </authorList>
    </citation>
    <scope>NUCLEOTIDE SEQUENCE [LARGE SCALE GENOMIC DNA]</scope>
    <source>
        <strain evidence="18 19">DSM 43186</strain>
    </source>
</reference>
<dbReference type="EC" id="3.6.1.27" evidence="3 17"/>
<dbReference type="GO" id="GO:0050380">
    <property type="term" value="F:undecaprenyl-diphosphatase activity"/>
    <property type="evidence" value="ECO:0007669"/>
    <property type="project" value="UniProtKB-UniRule"/>
</dbReference>
<dbReference type="PANTHER" id="PTHR30622">
    <property type="entry name" value="UNDECAPRENYL-DIPHOSPHATASE"/>
    <property type="match status" value="1"/>
</dbReference>
<evidence type="ECO:0000313" key="18">
    <source>
        <dbReference type="EMBL" id="TQM77227.1"/>
    </source>
</evidence>
<comment type="caution">
    <text evidence="18">The sequence shown here is derived from an EMBL/GenBank/DDBJ whole genome shotgun (WGS) entry which is preliminary data.</text>
</comment>
<comment type="similarity">
    <text evidence="2 17">Belongs to the UppP family.</text>
</comment>
<dbReference type="GO" id="GO:0005886">
    <property type="term" value="C:plasma membrane"/>
    <property type="evidence" value="ECO:0007669"/>
    <property type="project" value="UniProtKB-SubCell"/>
</dbReference>
<evidence type="ECO:0000256" key="10">
    <source>
        <dbReference type="ARBA" id="ARBA00022989"/>
    </source>
</evidence>
<evidence type="ECO:0000256" key="12">
    <source>
        <dbReference type="ARBA" id="ARBA00023251"/>
    </source>
</evidence>
<keyword evidence="19" id="KW-1185">Reference proteome</keyword>
<evidence type="ECO:0000256" key="15">
    <source>
        <dbReference type="ARBA" id="ARBA00032932"/>
    </source>
</evidence>
<evidence type="ECO:0000256" key="2">
    <source>
        <dbReference type="ARBA" id="ARBA00010621"/>
    </source>
</evidence>
<evidence type="ECO:0000256" key="13">
    <source>
        <dbReference type="ARBA" id="ARBA00023316"/>
    </source>
</evidence>
<feature type="transmembrane region" description="Helical" evidence="17">
    <location>
        <begin position="188"/>
        <end position="206"/>
    </location>
</feature>
<evidence type="ECO:0000256" key="5">
    <source>
        <dbReference type="ARBA" id="ARBA00022475"/>
    </source>
</evidence>
<feature type="transmembrane region" description="Helical" evidence="17">
    <location>
        <begin position="118"/>
        <end position="138"/>
    </location>
</feature>
<sequence length="275" mass="29806">MIGWFEGLLLGLVQGLTEFLPISSSAHIRVVSAFAGWEDPGAAFTAVTQLGTESAVLVYFRKDIWNIISTWTRSLWTPKLRSEPAARMGWYVIAGSIPIGVLGLTFKETIETALRDLRLVGTSLIVFGLLLAVADRIARNQRTLNADLNLPHALGYGFAQSLALIPGVSRSGGTISAGLLLGYRREEAARYSFLLAIPAVLMSGFFELAEIGGDQTPAWGPTILATIVSFVVGYAVIAWFLKFISTNRFTPFVVYRVILGLVIIGLVSFDVIPAI</sequence>
<feature type="transmembrane region" description="Helical" evidence="17">
    <location>
        <begin position="158"/>
        <end position="181"/>
    </location>
</feature>
<comment type="subcellular location">
    <subcellularLocation>
        <location evidence="1 17">Cell membrane</location>
        <topology evidence="1 17">Multi-pass membrane protein</topology>
    </subcellularLocation>
</comment>
<dbReference type="HAMAP" id="MF_01006">
    <property type="entry name" value="Undec_diphosphatase"/>
    <property type="match status" value="1"/>
</dbReference>
<organism evidence="18 19">
    <name type="scientific">Thermopolyspora flexuosa</name>
    <dbReference type="NCBI Taxonomy" id="103836"/>
    <lineage>
        <taxon>Bacteria</taxon>
        <taxon>Bacillati</taxon>
        <taxon>Actinomycetota</taxon>
        <taxon>Actinomycetes</taxon>
        <taxon>Streptosporangiales</taxon>
        <taxon>Streptosporangiaceae</taxon>
        <taxon>Thermopolyspora</taxon>
    </lineage>
</organism>
<feature type="transmembrane region" description="Helical" evidence="17">
    <location>
        <begin position="253"/>
        <end position="272"/>
    </location>
</feature>
<evidence type="ECO:0000256" key="14">
    <source>
        <dbReference type="ARBA" id="ARBA00032707"/>
    </source>
</evidence>
<evidence type="ECO:0000256" key="11">
    <source>
        <dbReference type="ARBA" id="ARBA00023136"/>
    </source>
</evidence>
<protein>
    <recommendedName>
        <fullName evidence="4 17">Undecaprenyl-diphosphatase</fullName>
        <ecNumber evidence="3 17">3.6.1.27</ecNumber>
    </recommendedName>
    <alternativeName>
        <fullName evidence="15 17">Bacitracin resistance protein</fullName>
    </alternativeName>
    <alternativeName>
        <fullName evidence="14 17">Undecaprenyl pyrophosphate phosphatase</fullName>
    </alternativeName>
</protein>
<evidence type="ECO:0000256" key="1">
    <source>
        <dbReference type="ARBA" id="ARBA00004651"/>
    </source>
</evidence>
<comment type="miscellaneous">
    <text evidence="17">Bacitracin is thought to be involved in the inhibition of peptidoglycan synthesis by sequestering undecaprenyl diphosphate, thereby reducing the pool of lipid carrier available.</text>
</comment>